<proteinExistence type="predicted"/>
<sequence>MPIIVHLIHTHENTIHLFLKKYKNKALMFNLLRPHHLTVFHFKICNTNPRKVNHQRRVGEYFNFISHFLMGKIVHFTEHPTTDEASY</sequence>
<organism evidence="1 2">
    <name type="scientific">Persicobacter psychrovividus</name>
    <dbReference type="NCBI Taxonomy" id="387638"/>
    <lineage>
        <taxon>Bacteria</taxon>
        <taxon>Pseudomonadati</taxon>
        <taxon>Bacteroidota</taxon>
        <taxon>Cytophagia</taxon>
        <taxon>Cytophagales</taxon>
        <taxon>Persicobacteraceae</taxon>
        <taxon>Persicobacter</taxon>
    </lineage>
</organism>
<protein>
    <submittedName>
        <fullName evidence="1">Uncharacterized protein</fullName>
    </submittedName>
</protein>
<gene>
    <name evidence="1" type="ORF">PEPS_18450</name>
</gene>
<evidence type="ECO:0000313" key="2">
    <source>
        <dbReference type="Proteomes" id="UP001354989"/>
    </source>
</evidence>
<name>A0ABN6L8Q3_9BACT</name>
<dbReference type="EMBL" id="AP025292">
    <property type="protein sequence ID" value="BDC99564.1"/>
    <property type="molecule type" value="Genomic_DNA"/>
</dbReference>
<reference evidence="1 2" key="1">
    <citation type="submission" date="2021-12" db="EMBL/GenBank/DDBJ databases">
        <title>Genome sequencing of bacteria with rrn-lacking chromosome and rrn-plasmid.</title>
        <authorList>
            <person name="Anda M."/>
            <person name="Iwasaki W."/>
        </authorList>
    </citation>
    <scope>NUCLEOTIDE SEQUENCE [LARGE SCALE GENOMIC DNA]</scope>
    <source>
        <strain evidence="1 2">NBRC 101262</strain>
    </source>
</reference>
<dbReference type="Proteomes" id="UP001354989">
    <property type="component" value="Chromosome"/>
</dbReference>
<evidence type="ECO:0000313" key="1">
    <source>
        <dbReference type="EMBL" id="BDC99564.1"/>
    </source>
</evidence>
<keyword evidence="2" id="KW-1185">Reference proteome</keyword>
<accession>A0ABN6L8Q3</accession>